<comment type="caution">
    <text evidence="1">The sequence shown here is derived from an EMBL/GenBank/DDBJ whole genome shotgun (WGS) entry which is preliminary data.</text>
</comment>
<sequence length="213" mass="24604">AYVNFNYDTLFEKAYSAVFHKNFTNLDDYINENIIKPHGSINWILNKRKTDQEVPSSRDTRLKIDLSMRNFYINGKISMENSQFLDPNLEYLRDNDIARAWESLSLGIMYPLIFLPISKKDFTHIETFSEKVIEKGREIMGRADEIYIIGYRARDYVIRDLIMYAPSGCVLNVISESHAKEISEYVLSWAGQLKRGTSLNGGFSAFIAAPFTQ</sequence>
<reference evidence="1 2" key="1">
    <citation type="journal article" date="2015" name="Nature">
        <title>rRNA introns, odd ribosomes, and small enigmatic genomes across a large radiation of phyla.</title>
        <authorList>
            <person name="Brown C.T."/>
            <person name="Hug L.A."/>
            <person name="Thomas B.C."/>
            <person name="Sharon I."/>
            <person name="Castelle C.J."/>
            <person name="Singh A."/>
            <person name="Wilkins M.J."/>
            <person name="Williams K.H."/>
            <person name="Banfield J.F."/>
        </authorList>
    </citation>
    <scope>NUCLEOTIDE SEQUENCE [LARGE SCALE GENOMIC DNA]</scope>
</reference>
<dbReference type="EMBL" id="LCAG01000004">
    <property type="protein sequence ID" value="KKR87460.1"/>
    <property type="molecule type" value="Genomic_DNA"/>
</dbReference>
<evidence type="ECO:0000313" key="2">
    <source>
        <dbReference type="Proteomes" id="UP000034854"/>
    </source>
</evidence>
<accession>A0A0G0WSN3</accession>
<name>A0A0G0WSN3_9BACT</name>
<dbReference type="Proteomes" id="UP000034854">
    <property type="component" value="Unassembled WGS sequence"/>
</dbReference>
<evidence type="ECO:0000313" key="1">
    <source>
        <dbReference type="EMBL" id="KKR87460.1"/>
    </source>
</evidence>
<proteinExistence type="predicted"/>
<gene>
    <name evidence="1" type="ORF">UU34_C0004G0001</name>
</gene>
<protein>
    <submittedName>
        <fullName evidence="1">Uncharacterized protein</fullName>
    </submittedName>
</protein>
<organism evidence="1 2">
    <name type="scientific">Candidatus Curtissbacteria bacterium GW2011_GWA1_41_11</name>
    <dbReference type="NCBI Taxonomy" id="1618409"/>
    <lineage>
        <taxon>Bacteria</taxon>
        <taxon>Candidatus Curtissiibacteriota</taxon>
    </lineage>
</organism>
<dbReference type="AlphaFoldDB" id="A0A0G0WSN3"/>
<feature type="non-terminal residue" evidence="1">
    <location>
        <position position="1"/>
    </location>
</feature>